<proteinExistence type="predicted"/>
<feature type="transmembrane region" description="Helical" evidence="1">
    <location>
        <begin position="108"/>
        <end position="132"/>
    </location>
</feature>
<dbReference type="VEuPathDB" id="ToxoDB:ETH_00009220"/>
<dbReference type="EMBL" id="HG675744">
    <property type="protein sequence ID" value="CDJ42901.1"/>
    <property type="molecule type" value="Genomic_DNA"/>
</dbReference>
<keyword evidence="1" id="KW-1133">Transmembrane helix</keyword>
<feature type="transmembrane region" description="Helical" evidence="1">
    <location>
        <begin position="78"/>
        <end position="96"/>
    </location>
</feature>
<sequence>MLWLHTLHHFASNASCITSFLRLNYGGFAGRHVAASHRNTLGKSNSAHVKHVLRRFRIPHSHSDPNKASSTFLFLSRGFYVAGGVLTTAGLVGWGLQKIMPERTRTWAVLRCGNAVAALVALSVDYKLLGWWDMSGCHRRSAQRLVRLAERNGGVYVKVGQHASAMEYLLPIEYTQQLQQLQRNAPASSMAQVEEVVKQELKIESLDEVFQHFDGTPVGAASLAQVHFAVLSNGQPVAVKVQHADVRKLAEVDTRVVEVLTKVAAKIFPEVRFEWLVDLLRENLPAELDFRKEAANAKRCRQLLDEGSSFFEFALPEPSRVRSMLIQHAAKVASWFWLFDPQIHSEDVAFGAGEASSKNKESADAPVGNIQPRAATSRLHSTAASASAYTARADTSRCFCNYEVELYVPRVYSSLTTARVLVMERCEGVPVDDLHGVVAQGIHPLAVSEALSELYGRLIFDLGFVHADPHPGNVIVHLEKCPHEAQVFQEPQLRHHTLMLLSSLNGRGATELQNLRGDIAAVTACANEFGVGELAGLLAVILSLRSEASINSGLQLSRKTPE</sequence>
<keyword evidence="1" id="KW-0812">Transmembrane</keyword>
<dbReference type="InterPro" id="IPR004147">
    <property type="entry name" value="ABC1_dom"/>
</dbReference>
<organism evidence="3 4">
    <name type="scientific">Eimeria tenella</name>
    <name type="common">Coccidian parasite</name>
    <dbReference type="NCBI Taxonomy" id="5802"/>
    <lineage>
        <taxon>Eukaryota</taxon>
        <taxon>Sar</taxon>
        <taxon>Alveolata</taxon>
        <taxon>Apicomplexa</taxon>
        <taxon>Conoidasida</taxon>
        <taxon>Coccidia</taxon>
        <taxon>Eucoccidiorida</taxon>
        <taxon>Eimeriorina</taxon>
        <taxon>Eimeriidae</taxon>
        <taxon>Eimeria</taxon>
    </lineage>
</organism>
<dbReference type="AlphaFoldDB" id="U6KY58"/>
<gene>
    <name evidence="3" type="ORF">ETH_00009220</name>
</gene>
<dbReference type="OrthoDB" id="427480at2759"/>
<reference evidence="3" key="2">
    <citation type="submission" date="2013-10" db="EMBL/GenBank/DDBJ databases">
        <authorList>
            <person name="Aslett M."/>
        </authorList>
    </citation>
    <scope>NUCLEOTIDE SEQUENCE [LARGE SCALE GENOMIC DNA]</scope>
    <source>
        <strain evidence="3">Houghton</strain>
    </source>
</reference>
<evidence type="ECO:0000313" key="4">
    <source>
        <dbReference type="Proteomes" id="UP000030747"/>
    </source>
</evidence>
<dbReference type="SUPFAM" id="SSF56112">
    <property type="entry name" value="Protein kinase-like (PK-like)"/>
    <property type="match status" value="1"/>
</dbReference>
<dbReference type="RefSeq" id="XP_013233651.1">
    <property type="nucleotide sequence ID" value="XM_013378197.1"/>
</dbReference>
<evidence type="ECO:0000313" key="3">
    <source>
        <dbReference type="EMBL" id="CDJ42901.1"/>
    </source>
</evidence>
<dbReference type="Pfam" id="PF03109">
    <property type="entry name" value="ABC1"/>
    <property type="match status" value="2"/>
</dbReference>
<dbReference type="Proteomes" id="UP000030747">
    <property type="component" value="Unassembled WGS sequence"/>
</dbReference>
<dbReference type="InterPro" id="IPR011009">
    <property type="entry name" value="Kinase-like_dom_sf"/>
</dbReference>
<feature type="domain" description="ABC1 atypical kinase-like" evidence="2">
    <location>
        <begin position="180"/>
        <end position="308"/>
    </location>
</feature>
<dbReference type="VEuPathDB" id="ToxoDB:ETH2_1027000"/>
<evidence type="ECO:0000256" key="1">
    <source>
        <dbReference type="SAM" id="Phobius"/>
    </source>
</evidence>
<dbReference type="GeneID" id="25251045"/>
<evidence type="ECO:0000259" key="2">
    <source>
        <dbReference type="Pfam" id="PF03109"/>
    </source>
</evidence>
<keyword evidence="4" id="KW-1185">Reference proteome</keyword>
<feature type="domain" description="ABC1 atypical kinase-like" evidence="2">
    <location>
        <begin position="403"/>
        <end position="478"/>
    </location>
</feature>
<dbReference type="InterPro" id="IPR051130">
    <property type="entry name" value="Mito_struct-func_regulator"/>
</dbReference>
<reference evidence="3" key="1">
    <citation type="submission" date="2013-10" db="EMBL/GenBank/DDBJ databases">
        <title>Genomic analysis of the causative agents of coccidiosis in chickens.</title>
        <authorList>
            <person name="Reid A.J."/>
            <person name="Blake D."/>
            <person name="Billington K."/>
            <person name="Browne H."/>
            <person name="Dunn M."/>
            <person name="Hung S."/>
            <person name="Kawahara F."/>
            <person name="Miranda-Saavedra D."/>
            <person name="Mourier T."/>
            <person name="Nagra H."/>
            <person name="Otto T.D."/>
            <person name="Rawlings N."/>
            <person name="Sanchez A."/>
            <person name="Sanders M."/>
            <person name="Subramaniam C."/>
            <person name="Tay Y."/>
            <person name="Dear P."/>
            <person name="Doerig C."/>
            <person name="Gruber A."/>
            <person name="Parkinson J."/>
            <person name="Shirley M."/>
            <person name="Wan K.L."/>
            <person name="Berriman M."/>
            <person name="Tomley F."/>
            <person name="Pain A."/>
        </authorList>
    </citation>
    <scope>NUCLEOTIDE SEQUENCE [LARGE SCALE GENOMIC DNA]</scope>
    <source>
        <strain evidence="3">Houghton</strain>
    </source>
</reference>
<protein>
    <recommendedName>
        <fullName evidence="2">ABC1 atypical kinase-like domain-containing protein</fullName>
    </recommendedName>
</protein>
<accession>U6KY58</accession>
<keyword evidence="1" id="KW-0472">Membrane</keyword>
<dbReference type="PANTHER" id="PTHR43173">
    <property type="entry name" value="ABC1 FAMILY PROTEIN"/>
    <property type="match status" value="1"/>
</dbReference>
<dbReference type="PANTHER" id="PTHR43173:SF19">
    <property type="entry name" value="AARF DOMAIN-CONTAINING PROTEIN KINASE 1"/>
    <property type="match status" value="1"/>
</dbReference>
<name>U6KY58_EIMTE</name>